<dbReference type="InterPro" id="IPR009000">
    <property type="entry name" value="Transl_B-barrel_sf"/>
</dbReference>
<sequence length="382" mass="42267">MKKMNELFEQNVYLKEFDAAVLRCEKGRQFYEIVLDQTAFFPEGGGQPADIGTLNDVPVVDVQRVDDTIVHYTKAPVSGQVHGRIDWAHRFDLMQQHSGEHMVSGVIHALYGLENVGFHMSDVITIDFNGNVTDPELVERKVNEAIYQNLPVKCWYPDEKTLAALPYRSKKAIDGAVRIVEIPGVDICACCGTHVSATGEIGLVKILSCEAHEHATRITMICGSRALADYQAKHRQVIHISHALAARPAAVDQAVEKTLNKDHEKSRKIGILVRTLFEHLAQNYAPGCPLVLESIDGLTMNELRNGCDLLNKTVHPKVCMVISQGQYALCAEHSRAVQQAMHAVLPGKGGGSDEMVQGRIEAEVDAVREYFTTLFTETEIGK</sequence>
<dbReference type="GO" id="GO:0004813">
    <property type="term" value="F:alanine-tRNA ligase activity"/>
    <property type="evidence" value="ECO:0007669"/>
    <property type="project" value="UniProtKB-EC"/>
</dbReference>
<evidence type="ECO:0000256" key="4">
    <source>
        <dbReference type="ARBA" id="ARBA00022833"/>
    </source>
</evidence>
<accession>A0A7W8FVM7</accession>
<evidence type="ECO:0000256" key="2">
    <source>
        <dbReference type="ARBA" id="ARBA00004496"/>
    </source>
</evidence>
<name>A0A7W8FVM7_9FIRM</name>
<keyword evidence="7" id="KW-1185">Reference proteome</keyword>
<dbReference type="Proteomes" id="UP000539953">
    <property type="component" value="Unassembled WGS sequence"/>
</dbReference>
<dbReference type="SUPFAM" id="SSF50447">
    <property type="entry name" value="Translation proteins"/>
    <property type="match status" value="1"/>
</dbReference>
<evidence type="ECO:0000313" key="6">
    <source>
        <dbReference type="EMBL" id="MBB5182381.1"/>
    </source>
</evidence>
<dbReference type="Pfam" id="PF07973">
    <property type="entry name" value="tRNA_SAD"/>
    <property type="match status" value="1"/>
</dbReference>
<dbReference type="AlphaFoldDB" id="A0A7W8FVM7"/>
<evidence type="ECO:0000256" key="1">
    <source>
        <dbReference type="ARBA" id="ARBA00001947"/>
    </source>
</evidence>
<protein>
    <submittedName>
        <fullName evidence="6">Alanyl-tRNA synthetase</fullName>
        <ecNumber evidence="6">6.1.1.7</ecNumber>
    </submittedName>
</protein>
<comment type="caution">
    <text evidence="6">The sequence shown here is derived from an EMBL/GenBank/DDBJ whole genome shotgun (WGS) entry which is preliminary data.</text>
</comment>
<comment type="subcellular location">
    <subcellularLocation>
        <location evidence="2">Cytoplasm</location>
    </subcellularLocation>
</comment>
<feature type="domain" description="Alanyl-transfer RNA synthetases family profile" evidence="5">
    <location>
        <begin position="1"/>
        <end position="211"/>
    </location>
</feature>
<evidence type="ECO:0000256" key="3">
    <source>
        <dbReference type="ARBA" id="ARBA00022723"/>
    </source>
</evidence>
<keyword evidence="6" id="KW-0030">Aminoacyl-tRNA synthetase</keyword>
<dbReference type="Gene3D" id="3.30.980.10">
    <property type="entry name" value="Threonyl-trna Synthetase, Chain A, domain 2"/>
    <property type="match status" value="1"/>
</dbReference>
<evidence type="ECO:0000259" key="5">
    <source>
        <dbReference type="PROSITE" id="PS50860"/>
    </source>
</evidence>
<dbReference type="SUPFAM" id="SSF55186">
    <property type="entry name" value="ThrRS/AlaRS common domain"/>
    <property type="match status" value="1"/>
</dbReference>
<dbReference type="GO" id="GO:0006419">
    <property type="term" value="P:alanyl-tRNA aminoacylation"/>
    <property type="evidence" value="ECO:0007669"/>
    <property type="project" value="InterPro"/>
</dbReference>
<dbReference type="Pfam" id="PF01411">
    <property type="entry name" value="tRNA-synt_2c"/>
    <property type="match status" value="1"/>
</dbReference>
<dbReference type="EC" id="6.1.1.7" evidence="6"/>
<dbReference type="InterPro" id="IPR012947">
    <property type="entry name" value="tRNA_SAD"/>
</dbReference>
<dbReference type="GO" id="GO:0003676">
    <property type="term" value="F:nucleic acid binding"/>
    <property type="evidence" value="ECO:0007669"/>
    <property type="project" value="InterPro"/>
</dbReference>
<dbReference type="SMART" id="SM00863">
    <property type="entry name" value="tRNA_SAD"/>
    <property type="match status" value="1"/>
</dbReference>
<keyword evidence="4" id="KW-0862">Zinc</keyword>
<evidence type="ECO:0000313" key="7">
    <source>
        <dbReference type="Proteomes" id="UP000539953"/>
    </source>
</evidence>
<dbReference type="InterPro" id="IPR018164">
    <property type="entry name" value="Ala-tRNA-synth_IIc_N"/>
</dbReference>
<dbReference type="InterPro" id="IPR018163">
    <property type="entry name" value="Thr/Ala-tRNA-synth_IIc_edit"/>
</dbReference>
<keyword evidence="3" id="KW-0479">Metal-binding</keyword>
<dbReference type="GO" id="GO:0002196">
    <property type="term" value="F:Ser-tRNA(Ala) deacylase activity"/>
    <property type="evidence" value="ECO:0007669"/>
    <property type="project" value="TreeGrafter"/>
</dbReference>
<gene>
    <name evidence="6" type="ORF">HNQ47_000384</name>
</gene>
<comment type="cofactor">
    <cofactor evidence="1">
        <name>Zn(2+)</name>
        <dbReference type="ChEBI" id="CHEBI:29105"/>
    </cofactor>
</comment>
<organism evidence="6 7">
    <name type="scientific">Catenisphaera adipataccumulans</name>
    <dbReference type="NCBI Taxonomy" id="700500"/>
    <lineage>
        <taxon>Bacteria</taxon>
        <taxon>Bacillati</taxon>
        <taxon>Bacillota</taxon>
        <taxon>Erysipelotrichia</taxon>
        <taxon>Erysipelotrichales</taxon>
        <taxon>Erysipelotrichaceae</taxon>
        <taxon>Catenisphaera</taxon>
    </lineage>
</organism>
<dbReference type="InterPro" id="IPR018165">
    <property type="entry name" value="Ala-tRNA-synth_IIc_core"/>
</dbReference>
<dbReference type="RefSeq" id="WP_183326997.1">
    <property type="nucleotide sequence ID" value="NZ_JACHHK010000001.1"/>
</dbReference>
<dbReference type="PANTHER" id="PTHR43462">
    <property type="entry name" value="ALANYL-TRNA EDITING PROTEIN"/>
    <property type="match status" value="1"/>
</dbReference>
<keyword evidence="6" id="KW-0436">Ligase</keyword>
<dbReference type="PANTHER" id="PTHR43462:SF1">
    <property type="entry name" value="ALANYL-TRNA EDITING PROTEIN AARSD1"/>
    <property type="match status" value="1"/>
</dbReference>
<dbReference type="GO" id="GO:0046872">
    <property type="term" value="F:metal ion binding"/>
    <property type="evidence" value="ECO:0007669"/>
    <property type="project" value="UniProtKB-KW"/>
</dbReference>
<dbReference type="PROSITE" id="PS50860">
    <property type="entry name" value="AA_TRNA_LIGASE_II_ALA"/>
    <property type="match status" value="1"/>
</dbReference>
<reference evidence="6 7" key="1">
    <citation type="submission" date="2020-08" db="EMBL/GenBank/DDBJ databases">
        <title>Genomic Encyclopedia of Type Strains, Phase IV (KMG-IV): sequencing the most valuable type-strain genomes for metagenomic binning, comparative biology and taxonomic classification.</title>
        <authorList>
            <person name="Goeker M."/>
        </authorList>
    </citation>
    <scope>NUCLEOTIDE SEQUENCE [LARGE SCALE GENOMIC DNA]</scope>
    <source>
        <strain evidence="6 7">DSM 25799</strain>
    </source>
</reference>
<dbReference type="EMBL" id="JACHHK010000001">
    <property type="protein sequence ID" value="MBB5182381.1"/>
    <property type="molecule type" value="Genomic_DNA"/>
</dbReference>
<dbReference type="InterPro" id="IPR051335">
    <property type="entry name" value="Alanyl-tRNA_Editing_Enzymes"/>
</dbReference>
<dbReference type="GO" id="GO:0005524">
    <property type="term" value="F:ATP binding"/>
    <property type="evidence" value="ECO:0007669"/>
    <property type="project" value="InterPro"/>
</dbReference>
<dbReference type="GO" id="GO:0005737">
    <property type="term" value="C:cytoplasm"/>
    <property type="evidence" value="ECO:0007669"/>
    <property type="project" value="UniProtKB-SubCell"/>
</dbReference>
<dbReference type="Gene3D" id="2.40.30.130">
    <property type="match status" value="1"/>
</dbReference>
<proteinExistence type="predicted"/>